<dbReference type="AlphaFoldDB" id="A0AAJ5RXZ1"/>
<name>A0AAJ5RXZ1_9PSED</name>
<dbReference type="Proteomes" id="UP001217631">
    <property type="component" value="Chromosome"/>
</dbReference>
<evidence type="ECO:0000313" key="2">
    <source>
        <dbReference type="Proteomes" id="UP001217631"/>
    </source>
</evidence>
<protein>
    <submittedName>
        <fullName evidence="1">Uncharacterized protein</fullName>
    </submittedName>
</protein>
<proteinExistence type="predicted"/>
<reference evidence="1" key="1">
    <citation type="submission" date="2023-02" db="EMBL/GenBank/DDBJ databases">
        <title>tmexCD-toprJ-like cluster.</title>
        <authorList>
            <person name="Gao X."/>
            <person name="Wang C."/>
            <person name="Liu J."/>
        </authorList>
    </citation>
    <scope>NUCLEOTIDE SEQUENCE</scope>
    <source>
        <strain evidence="1">GDW21C697WI</strain>
    </source>
</reference>
<organism evidence="1 2">
    <name type="scientific">Pseudomonas juntendi</name>
    <dbReference type="NCBI Taxonomy" id="2666183"/>
    <lineage>
        <taxon>Bacteria</taxon>
        <taxon>Pseudomonadati</taxon>
        <taxon>Pseudomonadota</taxon>
        <taxon>Gammaproteobacteria</taxon>
        <taxon>Pseudomonadales</taxon>
        <taxon>Pseudomonadaceae</taxon>
        <taxon>Pseudomonas</taxon>
    </lineage>
</organism>
<dbReference type="EMBL" id="CP118677">
    <property type="protein sequence ID" value="WEA19042.1"/>
    <property type="molecule type" value="Genomic_DNA"/>
</dbReference>
<evidence type="ECO:0000313" key="1">
    <source>
        <dbReference type="EMBL" id="WEA19042.1"/>
    </source>
</evidence>
<dbReference type="RefSeq" id="WP_274999982.1">
    <property type="nucleotide sequence ID" value="NZ_CP118677.1"/>
</dbReference>
<sequence length="132" mass="14828">MIMNRDQAVEVVSSFGSPGDAACCAIIFDYVQSGSKRLYHYSDFVEAVAGLNLPDSIQNVQRCLNVLKSKRFGLLRQEYRYLDDDGVVYPVDVEDIQAAYTDGALCLEWRNFPDPDFASKIYIVFLPVEGSI</sequence>
<accession>A0AAJ5RXZ1</accession>
<gene>
    <name evidence="1" type="ORF">PWA60_17295</name>
</gene>